<feature type="domain" description="SLBB" evidence="16">
    <location>
        <begin position="170"/>
        <end position="244"/>
    </location>
</feature>
<dbReference type="GO" id="GO:0015288">
    <property type="term" value="F:porin activity"/>
    <property type="evidence" value="ECO:0007669"/>
    <property type="project" value="UniProtKB-KW"/>
</dbReference>
<keyword evidence="6" id="KW-0812">Transmembrane</keyword>
<name>A0A1J5Q6U1_9ZZZZ</name>
<keyword evidence="10" id="KW-0626">Porin</keyword>
<dbReference type="Gene3D" id="3.10.560.10">
    <property type="entry name" value="Outer membrane lipoprotein wza domain like"/>
    <property type="match status" value="2"/>
</dbReference>
<dbReference type="InterPro" id="IPR054765">
    <property type="entry name" value="SLBB_dom"/>
</dbReference>
<evidence type="ECO:0000256" key="2">
    <source>
        <dbReference type="ARBA" id="ARBA00009450"/>
    </source>
</evidence>
<evidence type="ECO:0000256" key="4">
    <source>
        <dbReference type="ARBA" id="ARBA00022452"/>
    </source>
</evidence>
<comment type="caution">
    <text evidence="17">The sequence shown here is derived from an EMBL/GenBank/DDBJ whole genome shotgun (WGS) entry which is preliminary data.</text>
</comment>
<evidence type="ECO:0000256" key="9">
    <source>
        <dbReference type="ARBA" id="ARBA00023065"/>
    </source>
</evidence>
<comment type="subcellular location">
    <subcellularLocation>
        <location evidence="1">Cell outer membrane</location>
        <topology evidence="1">Multi-pass membrane protein</topology>
    </subcellularLocation>
</comment>
<accession>A0A1J5Q6U1</accession>
<keyword evidence="4" id="KW-1134">Transmembrane beta strand</keyword>
<evidence type="ECO:0000256" key="14">
    <source>
        <dbReference type="ARBA" id="ARBA00023288"/>
    </source>
</evidence>
<dbReference type="GO" id="GO:0046930">
    <property type="term" value="C:pore complex"/>
    <property type="evidence" value="ECO:0007669"/>
    <property type="project" value="UniProtKB-KW"/>
</dbReference>
<dbReference type="GO" id="GO:0009279">
    <property type="term" value="C:cell outer membrane"/>
    <property type="evidence" value="ECO:0007669"/>
    <property type="project" value="UniProtKB-SubCell"/>
</dbReference>
<evidence type="ECO:0000256" key="13">
    <source>
        <dbReference type="ARBA" id="ARBA00023237"/>
    </source>
</evidence>
<dbReference type="PANTHER" id="PTHR33619:SF3">
    <property type="entry name" value="POLYSACCHARIDE EXPORT PROTEIN GFCE-RELATED"/>
    <property type="match status" value="1"/>
</dbReference>
<keyword evidence="5" id="KW-0762">Sugar transport</keyword>
<reference evidence="17" key="1">
    <citation type="submission" date="2016-10" db="EMBL/GenBank/DDBJ databases">
        <title>Sequence of Gallionella enrichment culture.</title>
        <authorList>
            <person name="Poehlein A."/>
            <person name="Muehling M."/>
            <person name="Daniel R."/>
        </authorList>
    </citation>
    <scope>NUCLEOTIDE SEQUENCE</scope>
</reference>
<evidence type="ECO:0000259" key="16">
    <source>
        <dbReference type="Pfam" id="PF22461"/>
    </source>
</evidence>
<dbReference type="AlphaFoldDB" id="A0A1J5Q6U1"/>
<evidence type="ECO:0000256" key="8">
    <source>
        <dbReference type="ARBA" id="ARBA00023047"/>
    </source>
</evidence>
<dbReference type="Pfam" id="PF02563">
    <property type="entry name" value="Poly_export"/>
    <property type="match status" value="1"/>
</dbReference>
<evidence type="ECO:0000256" key="12">
    <source>
        <dbReference type="ARBA" id="ARBA00023139"/>
    </source>
</evidence>
<keyword evidence="13" id="KW-0998">Cell outer membrane</keyword>
<keyword evidence="9" id="KW-0406">Ion transport</keyword>
<keyword evidence="7" id="KW-0732">Signal</keyword>
<evidence type="ECO:0000313" key="17">
    <source>
        <dbReference type="EMBL" id="OIQ73171.1"/>
    </source>
</evidence>
<evidence type="ECO:0000256" key="10">
    <source>
        <dbReference type="ARBA" id="ARBA00023114"/>
    </source>
</evidence>
<dbReference type="PROSITE" id="PS51257">
    <property type="entry name" value="PROKAR_LIPOPROTEIN"/>
    <property type="match status" value="1"/>
</dbReference>
<dbReference type="GO" id="GO:0006811">
    <property type="term" value="P:monoatomic ion transport"/>
    <property type="evidence" value="ECO:0007669"/>
    <property type="project" value="UniProtKB-KW"/>
</dbReference>
<gene>
    <name evidence="17" type="ORF">GALL_451940</name>
</gene>
<evidence type="ECO:0000256" key="1">
    <source>
        <dbReference type="ARBA" id="ARBA00004571"/>
    </source>
</evidence>
<evidence type="ECO:0000256" key="7">
    <source>
        <dbReference type="ARBA" id="ARBA00022729"/>
    </source>
</evidence>
<evidence type="ECO:0000256" key="6">
    <source>
        <dbReference type="ARBA" id="ARBA00022692"/>
    </source>
</evidence>
<dbReference type="InterPro" id="IPR049712">
    <property type="entry name" value="Poly_export"/>
</dbReference>
<keyword evidence="3" id="KW-0813">Transport</keyword>
<proteinExistence type="inferred from homology"/>
<evidence type="ECO:0000256" key="5">
    <source>
        <dbReference type="ARBA" id="ARBA00022597"/>
    </source>
</evidence>
<dbReference type="Pfam" id="PF22461">
    <property type="entry name" value="SLBB_2"/>
    <property type="match status" value="2"/>
</dbReference>
<dbReference type="EMBL" id="MLJW01002975">
    <property type="protein sequence ID" value="OIQ73171.1"/>
    <property type="molecule type" value="Genomic_DNA"/>
</dbReference>
<dbReference type="InterPro" id="IPR003715">
    <property type="entry name" value="Poly_export_N"/>
</dbReference>
<organism evidence="17">
    <name type="scientific">mine drainage metagenome</name>
    <dbReference type="NCBI Taxonomy" id="410659"/>
    <lineage>
        <taxon>unclassified sequences</taxon>
        <taxon>metagenomes</taxon>
        <taxon>ecological metagenomes</taxon>
    </lineage>
</organism>
<keyword evidence="8" id="KW-0625">Polysaccharide transport</keyword>
<evidence type="ECO:0000256" key="11">
    <source>
        <dbReference type="ARBA" id="ARBA00023136"/>
    </source>
</evidence>
<keyword evidence="12" id="KW-0564">Palmitate</keyword>
<keyword evidence="11" id="KW-0472">Membrane</keyword>
<comment type="similarity">
    <text evidence="2">Belongs to the BexD/CtrA/VexA family.</text>
</comment>
<sequence>MKSIASKGVKTLTLVALVALLGSCGVPRSGPNKSEIYAGSELKSGDAFVVQVNDRVTRATSVVPALGFSSDFKNAGLIGSDTISAGDNLAITVYENVANPLLGVPGQKASILNNVQVDAAGFIYVPYAGRIKAAGNTTEALRQAITRKLSTQTPDPQVQIGRVPGDGSTVTVEGAVGLQGVYPITQSTRTLSAMIAKAGGVAIAVDSALIQVTRGRKTEKVWLNDLYTNPSLDIALRSSDKIYVERDLRAFTALGATGAQNRVPFTTQTLSAIEAIAQVGGLNTMVADPKGVFVFRNEPAEIANAVLGRTDLVGSQRMIYVLDLTAPNGMFNARDFMIRDGDTVFVTEAPFVQWQKSLSVVTGAVSGLQTVSTAATGKSLGTTISGH</sequence>
<keyword evidence="14" id="KW-0449">Lipoprotein</keyword>
<protein>
    <submittedName>
        <fullName evidence="17">Polysaccharide biosynthesis/export protein</fullName>
    </submittedName>
</protein>
<feature type="domain" description="SLBB" evidence="16">
    <location>
        <begin position="254"/>
        <end position="346"/>
    </location>
</feature>
<dbReference type="Gene3D" id="3.30.1950.10">
    <property type="entry name" value="wza like domain"/>
    <property type="match status" value="1"/>
</dbReference>
<dbReference type="GO" id="GO:0015159">
    <property type="term" value="F:polysaccharide transmembrane transporter activity"/>
    <property type="evidence" value="ECO:0007669"/>
    <property type="project" value="InterPro"/>
</dbReference>
<evidence type="ECO:0000259" key="15">
    <source>
        <dbReference type="Pfam" id="PF02563"/>
    </source>
</evidence>
<feature type="domain" description="Polysaccharide export protein N-terminal" evidence="15">
    <location>
        <begin position="82"/>
        <end position="160"/>
    </location>
</feature>
<dbReference type="PANTHER" id="PTHR33619">
    <property type="entry name" value="POLYSACCHARIDE EXPORT PROTEIN GFCE-RELATED"/>
    <property type="match status" value="1"/>
</dbReference>
<evidence type="ECO:0000256" key="3">
    <source>
        <dbReference type="ARBA" id="ARBA00022448"/>
    </source>
</evidence>